<dbReference type="EMBL" id="JAULBC010000006">
    <property type="protein sequence ID" value="MEX6689565.1"/>
    <property type="molecule type" value="Genomic_DNA"/>
</dbReference>
<dbReference type="RefSeq" id="WP_369330972.1">
    <property type="nucleotide sequence ID" value="NZ_JAULBC010000006.1"/>
</dbReference>
<evidence type="ECO:0000256" key="1">
    <source>
        <dbReference type="ARBA" id="ARBA00022598"/>
    </source>
</evidence>
<organism evidence="5 6">
    <name type="scientific">Danxiaibacter flavus</name>
    <dbReference type="NCBI Taxonomy" id="3049108"/>
    <lineage>
        <taxon>Bacteria</taxon>
        <taxon>Pseudomonadati</taxon>
        <taxon>Bacteroidota</taxon>
        <taxon>Chitinophagia</taxon>
        <taxon>Chitinophagales</taxon>
        <taxon>Chitinophagaceae</taxon>
        <taxon>Danxiaibacter</taxon>
    </lineage>
</organism>
<dbReference type="InterPro" id="IPR055398">
    <property type="entry name" value="Rossmann-like_BshC"/>
</dbReference>
<dbReference type="EC" id="6.-.-.-" evidence="2"/>
<dbReference type="HAMAP" id="MF_01867">
    <property type="entry name" value="BshC"/>
    <property type="match status" value="1"/>
</dbReference>
<gene>
    <name evidence="2 5" type="primary">bshC</name>
    <name evidence="5" type="ORF">QTN47_18805</name>
</gene>
<proteinExistence type="inferred from homology"/>
<evidence type="ECO:0000256" key="2">
    <source>
        <dbReference type="HAMAP-Rule" id="MF_01867"/>
    </source>
</evidence>
<dbReference type="Pfam" id="PF24850">
    <property type="entry name" value="CC_BshC"/>
    <property type="match status" value="1"/>
</dbReference>
<dbReference type="NCBIfam" id="TIGR03998">
    <property type="entry name" value="thiol_BshC"/>
    <property type="match status" value="1"/>
</dbReference>
<accession>A0ABV3ZJ85</accession>
<feature type="domain" description="Bacillithiol biosynthesis BshC C-terminal coiled-coil" evidence="4">
    <location>
        <begin position="375"/>
        <end position="530"/>
    </location>
</feature>
<evidence type="ECO:0000259" key="3">
    <source>
        <dbReference type="Pfam" id="PF10079"/>
    </source>
</evidence>
<protein>
    <recommendedName>
        <fullName evidence="2">Putative cysteine ligase BshC</fullName>
        <ecNumber evidence="2">6.-.-.-</ecNumber>
    </recommendedName>
</protein>
<keyword evidence="1 2" id="KW-0436">Ligase</keyword>
<feature type="domain" description="Bacillithiol biosynthesis BshC N-terminal Rossmann-like" evidence="3">
    <location>
        <begin position="6"/>
        <end position="373"/>
    </location>
</feature>
<dbReference type="PIRSF" id="PIRSF012535">
    <property type="entry name" value="UCP012535"/>
    <property type="match status" value="1"/>
</dbReference>
<dbReference type="Pfam" id="PF10079">
    <property type="entry name" value="Rossmann-like_BshC"/>
    <property type="match status" value="1"/>
</dbReference>
<evidence type="ECO:0000313" key="5">
    <source>
        <dbReference type="EMBL" id="MEX6689565.1"/>
    </source>
</evidence>
<keyword evidence="2" id="KW-0175">Coiled coil</keyword>
<dbReference type="InterPro" id="IPR055399">
    <property type="entry name" value="CC_BshC"/>
</dbReference>
<comment type="similarity">
    <text evidence="2">Belongs to the BshC family.</text>
</comment>
<evidence type="ECO:0000259" key="4">
    <source>
        <dbReference type="Pfam" id="PF24850"/>
    </source>
</evidence>
<reference evidence="5 6" key="1">
    <citation type="submission" date="2023-07" db="EMBL/GenBank/DDBJ databases">
        <authorList>
            <person name="Lian W.-H."/>
        </authorList>
    </citation>
    <scope>NUCLEOTIDE SEQUENCE [LARGE SCALE GENOMIC DNA]</scope>
    <source>
        <strain evidence="5 6">SYSU DXS3180</strain>
    </source>
</reference>
<dbReference type="InterPro" id="IPR011199">
    <property type="entry name" value="Bacillithiol_biosynth_BshC"/>
</dbReference>
<keyword evidence="6" id="KW-1185">Reference proteome</keyword>
<comment type="caution">
    <text evidence="5">The sequence shown here is derived from an EMBL/GenBank/DDBJ whole genome shotgun (WGS) entry which is preliminary data.</text>
</comment>
<feature type="coiled-coil region" evidence="2">
    <location>
        <begin position="444"/>
        <end position="478"/>
    </location>
</feature>
<evidence type="ECO:0000313" key="6">
    <source>
        <dbReference type="Proteomes" id="UP001560573"/>
    </source>
</evidence>
<name>A0ABV3ZJ85_9BACT</name>
<dbReference type="Proteomes" id="UP001560573">
    <property type="component" value="Unassembled WGS sequence"/>
</dbReference>
<sequence length="532" mass="60877">METNCTYTSYEQTGFFSRIVTDYLAGHQQLKPFYQYTPDIDGIKAALADRQHVNYNRPALVNALRTQYEHLTHHHKVAANLDLLLQPHTFVITTAHQPNIFTGPLYFIYKILHAIQLADKLSQQLPDYNFVPVYYMGSEDADLDELGQTYINDKPYVWQTKQTGAVGRMKVDKAFLSLIDGIESQIAVLPYGKELTEIFRQAYKQGSTIQEATLAVTNALFGKYGLIVVIPDNPALKALYKPVIQKELQEQFSYKIVSDTAEQLDQHYKVQAGGRELNLFYLIDDKRERIEKINDTYVVNNLGLHFTAETILKELDEHPERFSPNVILRGALQETILPGVAFIGGGGELAYWLELKNVFAAVNVPYPVLVLRNSFLVVEEEWAEKTKQLQLKLDDLFKPEHDLMNMVVALHSANTVRLNGELDKIDELYKTITERAALVDSTLHDHVMALKTRALQRLEELEKKMIRAEKRKFSMELERIRKIKAVLFPSDSLQERRENIAGLYGLYGAELLDVLLQNSLTLEQQFGILEIK</sequence>